<dbReference type="PANTHER" id="PTHR23150">
    <property type="entry name" value="SULFATASE MODIFYING FACTOR 1, 2"/>
    <property type="match status" value="1"/>
</dbReference>
<evidence type="ECO:0000313" key="4">
    <source>
        <dbReference type="Proteomes" id="UP000191901"/>
    </source>
</evidence>
<dbReference type="AlphaFoldDB" id="A0A1Z3HNS4"/>
<name>A0A1Z3HNS4_9CYAN</name>
<dbReference type="PANTHER" id="PTHR23150:SF19">
    <property type="entry name" value="FORMYLGLYCINE-GENERATING ENZYME"/>
    <property type="match status" value="1"/>
</dbReference>
<feature type="domain" description="Sulfatase-modifying factor enzyme-like" evidence="1">
    <location>
        <begin position="170"/>
        <end position="408"/>
    </location>
</feature>
<organism evidence="3 4">
    <name type="scientific">Halomicronema hongdechloris C2206</name>
    <dbReference type="NCBI Taxonomy" id="1641165"/>
    <lineage>
        <taxon>Bacteria</taxon>
        <taxon>Bacillati</taxon>
        <taxon>Cyanobacteriota</taxon>
        <taxon>Cyanophyceae</taxon>
        <taxon>Nodosilineales</taxon>
        <taxon>Nodosilineaceae</taxon>
        <taxon>Halomicronema</taxon>
    </lineage>
</organism>
<evidence type="ECO:0000259" key="1">
    <source>
        <dbReference type="Pfam" id="PF03781"/>
    </source>
</evidence>
<protein>
    <submittedName>
        <fullName evidence="3">Sulfatase-modifying factor domain protein</fullName>
    </submittedName>
</protein>
<dbReference type="Gene3D" id="3.40.50.10140">
    <property type="entry name" value="Toll/interleukin-1 receptor homology (TIR) domain"/>
    <property type="match status" value="1"/>
</dbReference>
<dbReference type="InterPro" id="IPR035897">
    <property type="entry name" value="Toll_tir_struct_dom_sf"/>
</dbReference>
<dbReference type="SUPFAM" id="SSF56436">
    <property type="entry name" value="C-type lectin-like"/>
    <property type="match status" value="1"/>
</dbReference>
<dbReference type="Pfam" id="PF13676">
    <property type="entry name" value="TIR_2"/>
    <property type="match status" value="1"/>
</dbReference>
<gene>
    <name evidence="3" type="ORF">XM38_029150</name>
</gene>
<dbReference type="EMBL" id="CP021983">
    <property type="protein sequence ID" value="ASC71961.1"/>
    <property type="molecule type" value="Genomic_DNA"/>
</dbReference>
<dbReference type="InterPro" id="IPR000157">
    <property type="entry name" value="TIR_dom"/>
</dbReference>
<dbReference type="GO" id="GO:0120147">
    <property type="term" value="F:formylglycine-generating oxidase activity"/>
    <property type="evidence" value="ECO:0007669"/>
    <property type="project" value="TreeGrafter"/>
</dbReference>
<sequence>MSGIRISYASSDRPWADWIAWVLQENGYPTTAQVLDSQLEGSPVGRFQQTLESADIFLVVLSTHYVTVASTQPDWPPFPRQAPTLTAWKTVPVRVDTCQVPSHWQGHTQVDLVGQSESEAERTLLGAIEARSVSAGSGQGPINDGALMARRRSATVYGYQEPLNDTLTIAMMQIPPGQFLMGSPPRELERMEREGPQCEISLPRFFMGKYPITQSQWRFVVELPLVNRQLPPQPSAFTGDTLPVEHVSWYEAVEFCDRISRHTGRSYRLPTESEWEYACRAGTTTPFHFGQTITTDVANYRGTKAYDRGPLGNYRQTTTPVDHFDIANTFGLCEMHGNVWEWCQDPWHQDYGSGMTQQQVQGNVQANQATHRVVRGGSWYSTPERCRAASRFHFRDSSSHHDVGFRVICALNQQPN</sequence>
<dbReference type="InterPro" id="IPR051043">
    <property type="entry name" value="Sulfatase_Mod_Factor_Kinase"/>
</dbReference>
<dbReference type="STRING" id="1641165.XM38_09115"/>
<dbReference type="Proteomes" id="UP000191901">
    <property type="component" value="Chromosome"/>
</dbReference>
<accession>A0A1Z3HNS4</accession>
<dbReference type="KEGG" id="hhg:XM38_029150"/>
<dbReference type="Pfam" id="PF03781">
    <property type="entry name" value="FGE-sulfatase"/>
    <property type="match status" value="1"/>
</dbReference>
<dbReference type="GO" id="GO:0007165">
    <property type="term" value="P:signal transduction"/>
    <property type="evidence" value="ECO:0007669"/>
    <property type="project" value="InterPro"/>
</dbReference>
<proteinExistence type="predicted"/>
<dbReference type="OrthoDB" id="3981129at2"/>
<evidence type="ECO:0000259" key="2">
    <source>
        <dbReference type="Pfam" id="PF13676"/>
    </source>
</evidence>
<dbReference type="InterPro" id="IPR016187">
    <property type="entry name" value="CTDL_fold"/>
</dbReference>
<dbReference type="InterPro" id="IPR042095">
    <property type="entry name" value="SUMF_sf"/>
</dbReference>
<feature type="domain" description="TIR" evidence="2">
    <location>
        <begin position="6"/>
        <end position="124"/>
    </location>
</feature>
<dbReference type="Gene3D" id="3.90.1580.10">
    <property type="entry name" value="paralog of FGE (formylglycine-generating enzyme)"/>
    <property type="match status" value="1"/>
</dbReference>
<dbReference type="InterPro" id="IPR005532">
    <property type="entry name" value="SUMF_dom"/>
</dbReference>
<keyword evidence="4" id="KW-1185">Reference proteome</keyword>
<reference evidence="3 4" key="1">
    <citation type="journal article" date="2016" name="Biochim. Biophys. Acta">
        <title>Characterization of red-shifted phycobilisomes isolated from the chlorophyll f-containing cyanobacterium Halomicronema hongdechloris.</title>
        <authorList>
            <person name="Li Y."/>
            <person name="Lin Y."/>
            <person name="Garvey C.J."/>
            <person name="Birch D."/>
            <person name="Corkery R.W."/>
            <person name="Loughlin P.C."/>
            <person name="Scheer H."/>
            <person name="Willows R.D."/>
            <person name="Chen M."/>
        </authorList>
    </citation>
    <scope>NUCLEOTIDE SEQUENCE [LARGE SCALE GENOMIC DNA]</scope>
    <source>
        <strain evidence="3 4">C2206</strain>
    </source>
</reference>
<dbReference type="SUPFAM" id="SSF52200">
    <property type="entry name" value="Toll/Interleukin receptor TIR domain"/>
    <property type="match status" value="1"/>
</dbReference>
<dbReference type="RefSeq" id="WP_088430174.1">
    <property type="nucleotide sequence ID" value="NZ_CP021983.2"/>
</dbReference>
<evidence type="ECO:0000313" key="3">
    <source>
        <dbReference type="EMBL" id="ASC71961.1"/>
    </source>
</evidence>